<dbReference type="SUPFAM" id="SSF53474">
    <property type="entry name" value="alpha/beta-Hydrolases"/>
    <property type="match status" value="1"/>
</dbReference>
<feature type="domain" description="Alpha/beta hydrolase fold-3" evidence="2">
    <location>
        <begin position="139"/>
        <end position="234"/>
    </location>
</feature>
<organism evidence="3 4">
    <name type="scientific">Corynebacterium aquatimens</name>
    <dbReference type="NCBI Taxonomy" id="1190508"/>
    <lineage>
        <taxon>Bacteria</taxon>
        <taxon>Bacillati</taxon>
        <taxon>Actinomycetota</taxon>
        <taxon>Actinomycetes</taxon>
        <taxon>Mycobacteriales</taxon>
        <taxon>Corynebacteriaceae</taxon>
        <taxon>Corynebacterium</taxon>
    </lineage>
</organism>
<keyword evidence="4" id="KW-1185">Reference proteome</keyword>
<dbReference type="InterPro" id="IPR050466">
    <property type="entry name" value="Carboxylest/Gibb_receptor"/>
</dbReference>
<dbReference type="EMBL" id="JADOUE010000001">
    <property type="protein sequence ID" value="MBG6122602.1"/>
    <property type="molecule type" value="Genomic_DNA"/>
</dbReference>
<dbReference type="Gene3D" id="3.40.50.1820">
    <property type="entry name" value="alpha/beta hydrolase"/>
    <property type="match status" value="1"/>
</dbReference>
<accession>A0A931E2A4</accession>
<dbReference type="InterPro" id="IPR029058">
    <property type="entry name" value="AB_hydrolase_fold"/>
</dbReference>
<evidence type="ECO:0000259" key="2">
    <source>
        <dbReference type="Pfam" id="PF07859"/>
    </source>
</evidence>
<protein>
    <submittedName>
        <fullName evidence="3">Acetyl esterase/lipase</fullName>
    </submittedName>
</protein>
<dbReference type="GO" id="GO:0016787">
    <property type="term" value="F:hydrolase activity"/>
    <property type="evidence" value="ECO:0007669"/>
    <property type="project" value="InterPro"/>
</dbReference>
<dbReference type="InterPro" id="IPR013094">
    <property type="entry name" value="AB_hydrolase_3"/>
</dbReference>
<evidence type="ECO:0000256" key="1">
    <source>
        <dbReference type="SAM" id="MobiDB-lite"/>
    </source>
</evidence>
<dbReference type="PANTHER" id="PTHR23024">
    <property type="entry name" value="ARYLACETAMIDE DEACETYLASE"/>
    <property type="match status" value="1"/>
</dbReference>
<comment type="caution">
    <text evidence="3">The sequence shown here is derived from an EMBL/GenBank/DDBJ whole genome shotgun (WGS) entry which is preliminary data.</text>
</comment>
<evidence type="ECO:0000313" key="4">
    <source>
        <dbReference type="Proteomes" id="UP000658613"/>
    </source>
</evidence>
<dbReference type="Proteomes" id="UP000658613">
    <property type="component" value="Unassembled WGS sequence"/>
</dbReference>
<gene>
    <name evidence="3" type="ORF">IW254_001571</name>
</gene>
<dbReference type="PANTHER" id="PTHR23024:SF24">
    <property type="entry name" value="ALPHA_BETA HYDROLASE FOLD-3 DOMAIN-CONTAINING PROTEIN"/>
    <property type="match status" value="1"/>
</dbReference>
<name>A0A931E2A4_9CORY</name>
<evidence type="ECO:0000313" key="3">
    <source>
        <dbReference type="EMBL" id="MBG6122602.1"/>
    </source>
</evidence>
<dbReference type="Pfam" id="PF07859">
    <property type="entry name" value="Abhydrolase_3"/>
    <property type="match status" value="1"/>
</dbReference>
<dbReference type="AlphaFoldDB" id="A0A931E2A4"/>
<feature type="compositionally biased region" description="Basic and acidic residues" evidence="1">
    <location>
        <begin position="1"/>
        <end position="16"/>
    </location>
</feature>
<sequence length="311" mass="33890">MSRFEDAQARMRHIPEPAEPSEPLPIGEAEAEFTVGGVKRTLSPADQLNQLVSYMDATYPRPDVTAPWRGGAGDRAEADLYLAHLPDRITHAAMLMLGSALDHTMPGVAYSDGITVEELPDLAATLFTPSEPTGRWAISLHPGGWWRGAGIARQMRWQPEVAAAAQLSGTTIVDLDYPLAPEHTVADMVAHVRRALDVVRSHNPQSVTIWGASSGGTLATLLSNDVDALVLTYPSLNEFGRLPDDIRAGAEIPPAESWPRTLVQIALYDDRVARPDLPASVRVVDYHSTHTIATPEESRRRIRDVADFLST</sequence>
<reference evidence="3" key="1">
    <citation type="submission" date="2020-11" db="EMBL/GenBank/DDBJ databases">
        <title>Sequencing the genomes of 1000 actinobacteria strains.</title>
        <authorList>
            <person name="Klenk H.-P."/>
        </authorList>
    </citation>
    <scope>NUCLEOTIDE SEQUENCE</scope>
    <source>
        <strain evidence="3">DSM 45632</strain>
    </source>
</reference>
<feature type="region of interest" description="Disordered" evidence="1">
    <location>
        <begin position="1"/>
        <end position="24"/>
    </location>
</feature>
<proteinExistence type="predicted"/>